<name>A0A4S3K324_9GAMM</name>
<reference evidence="1 2" key="1">
    <citation type="submission" date="2019-03" db="EMBL/GenBank/DDBJ databases">
        <title>Genomic Encyclopedia of Type Strains, Phase IV (KMG-IV): sequencing the most valuable type-strain genomes for metagenomic binning, comparative biology and taxonomic classification.</title>
        <authorList>
            <person name="Goeker M."/>
        </authorList>
    </citation>
    <scope>NUCLEOTIDE SEQUENCE [LARGE SCALE GENOMIC DNA]</scope>
    <source>
        <strain evidence="1 2">DSM 26377</strain>
    </source>
</reference>
<proteinExistence type="predicted"/>
<sequence length="244" mass="26826">MAELTLTSPPGYGKIVMMQRDAHAGLGVKPGLDMRWTAGLNAVFLSAEEFRVALFHYPIAFTRDSTSGRPIPIAILGLGDRGNFFVDANGKWREDTYVPGYVRRYPFCLSRRADGQEGVLAVCVQEDCLDANAPALLDSDGNPTDAFKAQHELLRGMEDAQRRTAAFVAELERLELLVTLNDLIVPRTNTQLHLQGLMRVDEEKLHALSPDALHGLAQPGYLHAVYSHLSSLANFARLANIAAK</sequence>
<accession>A0A4S3K324</accession>
<dbReference type="InterPro" id="IPR010836">
    <property type="entry name" value="SapC"/>
</dbReference>
<dbReference type="OrthoDB" id="9806524at2"/>
<keyword evidence="2" id="KW-1185">Reference proteome</keyword>
<dbReference type="AlphaFoldDB" id="A0A4S3K324"/>
<organism evidence="1 2">
    <name type="scientific">Panacagrimonas perspica</name>
    <dbReference type="NCBI Taxonomy" id="381431"/>
    <lineage>
        <taxon>Bacteria</taxon>
        <taxon>Pseudomonadati</taxon>
        <taxon>Pseudomonadota</taxon>
        <taxon>Gammaproteobacteria</taxon>
        <taxon>Nevskiales</taxon>
        <taxon>Nevskiaceae</taxon>
        <taxon>Panacagrimonas</taxon>
    </lineage>
</organism>
<dbReference type="Proteomes" id="UP000295341">
    <property type="component" value="Unassembled WGS sequence"/>
</dbReference>
<dbReference type="EMBL" id="SOBT01000009">
    <property type="protein sequence ID" value="TDU28829.1"/>
    <property type="molecule type" value="Genomic_DNA"/>
</dbReference>
<dbReference type="Pfam" id="PF07277">
    <property type="entry name" value="SapC"/>
    <property type="match status" value="1"/>
</dbReference>
<dbReference type="RefSeq" id="WP_133882351.1">
    <property type="nucleotide sequence ID" value="NZ_MWIN01000018.1"/>
</dbReference>
<evidence type="ECO:0000313" key="1">
    <source>
        <dbReference type="EMBL" id="TDU28829.1"/>
    </source>
</evidence>
<protein>
    <submittedName>
        <fullName evidence="1">SapC protein</fullName>
    </submittedName>
</protein>
<evidence type="ECO:0000313" key="2">
    <source>
        <dbReference type="Proteomes" id="UP000295341"/>
    </source>
</evidence>
<comment type="caution">
    <text evidence="1">The sequence shown here is derived from an EMBL/GenBank/DDBJ whole genome shotgun (WGS) entry which is preliminary data.</text>
</comment>
<gene>
    <name evidence="1" type="ORF">DFR24_3209</name>
</gene>